<evidence type="ECO:0000313" key="1">
    <source>
        <dbReference type="EMBL" id="GFD56765.1"/>
    </source>
</evidence>
<comment type="caution">
    <text evidence="1">The sequence shown here is derived from an EMBL/GenBank/DDBJ whole genome shotgun (WGS) entry which is preliminary data.</text>
</comment>
<name>A0A699XA63_TANCI</name>
<sequence>GAHGIDFTGQSAGFDDGVAGVVDDVGVVAQTTLHAVGTQAAVEDVVAVVAGQGIVQAVAGGLEVGVAEQAQVFDVGRKGVVDAGENAVEG</sequence>
<proteinExistence type="predicted"/>
<accession>A0A699XA63</accession>
<dbReference type="AlphaFoldDB" id="A0A699XA63"/>
<feature type="non-terminal residue" evidence="1">
    <location>
        <position position="1"/>
    </location>
</feature>
<organism evidence="1">
    <name type="scientific">Tanacetum cinerariifolium</name>
    <name type="common">Dalmatian daisy</name>
    <name type="synonym">Chrysanthemum cinerariifolium</name>
    <dbReference type="NCBI Taxonomy" id="118510"/>
    <lineage>
        <taxon>Eukaryota</taxon>
        <taxon>Viridiplantae</taxon>
        <taxon>Streptophyta</taxon>
        <taxon>Embryophyta</taxon>
        <taxon>Tracheophyta</taxon>
        <taxon>Spermatophyta</taxon>
        <taxon>Magnoliopsida</taxon>
        <taxon>eudicotyledons</taxon>
        <taxon>Gunneridae</taxon>
        <taxon>Pentapetalae</taxon>
        <taxon>asterids</taxon>
        <taxon>campanulids</taxon>
        <taxon>Asterales</taxon>
        <taxon>Asteraceae</taxon>
        <taxon>Asteroideae</taxon>
        <taxon>Anthemideae</taxon>
        <taxon>Anthemidinae</taxon>
        <taxon>Tanacetum</taxon>
    </lineage>
</organism>
<dbReference type="EMBL" id="BKCJ011833052">
    <property type="protein sequence ID" value="GFD56765.1"/>
    <property type="molecule type" value="Genomic_DNA"/>
</dbReference>
<gene>
    <name evidence="1" type="ORF">Tci_928734</name>
</gene>
<reference evidence="1" key="1">
    <citation type="journal article" date="2019" name="Sci. Rep.">
        <title>Draft genome of Tanacetum cinerariifolium, the natural source of mosquito coil.</title>
        <authorList>
            <person name="Yamashiro T."/>
            <person name="Shiraishi A."/>
            <person name="Satake H."/>
            <person name="Nakayama K."/>
        </authorList>
    </citation>
    <scope>NUCLEOTIDE SEQUENCE</scope>
</reference>
<protein>
    <submittedName>
        <fullName evidence="1">Uncharacterized protein</fullName>
    </submittedName>
</protein>
<feature type="non-terminal residue" evidence="1">
    <location>
        <position position="90"/>
    </location>
</feature>